<evidence type="ECO:0000256" key="7">
    <source>
        <dbReference type="ARBA" id="ARBA00022993"/>
    </source>
</evidence>
<comment type="function">
    <text evidence="9">Reversibly transfers an adenylyl group from ATP to 4'-phosphopantetheine, yielding dephospho-CoA (dPCoA) and pyrophosphate.</text>
</comment>
<feature type="domain" description="Cytidyltransferase-like" evidence="10">
    <location>
        <begin position="6"/>
        <end position="132"/>
    </location>
</feature>
<feature type="binding site" evidence="9">
    <location>
        <position position="9"/>
    </location>
    <ligand>
        <name>substrate</name>
    </ligand>
</feature>
<protein>
    <recommendedName>
        <fullName evidence="9">Phosphopantetheine adenylyltransferase</fullName>
        <ecNumber evidence="9">2.7.7.3</ecNumber>
    </recommendedName>
    <alternativeName>
        <fullName evidence="9">Dephospho-CoA pyrophosphorylase</fullName>
    </alternativeName>
    <alternativeName>
        <fullName evidence="9">Pantetheine-phosphate adenylyltransferase</fullName>
        <shortName evidence="9">PPAT</shortName>
    </alternativeName>
</protein>
<dbReference type="Gene3D" id="3.40.50.620">
    <property type="entry name" value="HUPs"/>
    <property type="match status" value="1"/>
</dbReference>
<evidence type="ECO:0000256" key="9">
    <source>
        <dbReference type="HAMAP-Rule" id="MF_00151"/>
    </source>
</evidence>
<dbReference type="GO" id="GO:0005737">
    <property type="term" value="C:cytoplasm"/>
    <property type="evidence" value="ECO:0007669"/>
    <property type="project" value="UniProtKB-SubCell"/>
</dbReference>
<feature type="binding site" evidence="9">
    <location>
        <begin position="122"/>
        <end position="128"/>
    </location>
    <ligand>
        <name>ATP</name>
        <dbReference type="ChEBI" id="CHEBI:30616"/>
    </ligand>
</feature>
<feature type="binding site" evidence="9">
    <location>
        <begin position="88"/>
        <end position="90"/>
    </location>
    <ligand>
        <name>ATP</name>
        <dbReference type="ChEBI" id="CHEBI:30616"/>
    </ligand>
</feature>
<evidence type="ECO:0000256" key="6">
    <source>
        <dbReference type="ARBA" id="ARBA00022842"/>
    </source>
</evidence>
<dbReference type="SUPFAM" id="SSF52374">
    <property type="entry name" value="Nucleotidylyl transferase"/>
    <property type="match status" value="1"/>
</dbReference>
<feature type="binding site" evidence="9">
    <location>
        <begin position="9"/>
        <end position="10"/>
    </location>
    <ligand>
        <name>ATP</name>
        <dbReference type="ChEBI" id="CHEBI:30616"/>
    </ligand>
</feature>
<feature type="binding site" evidence="9">
    <location>
        <position position="17"/>
    </location>
    <ligand>
        <name>ATP</name>
        <dbReference type="ChEBI" id="CHEBI:30616"/>
    </ligand>
</feature>
<name>A0AA90SM12_9ACTN</name>
<keyword evidence="1 9" id="KW-0963">Cytoplasm</keyword>
<evidence type="ECO:0000259" key="10">
    <source>
        <dbReference type="Pfam" id="PF01467"/>
    </source>
</evidence>
<dbReference type="EMBL" id="JAUTIX010000004">
    <property type="protein sequence ID" value="MDP0398812.1"/>
    <property type="molecule type" value="Genomic_DNA"/>
</dbReference>
<comment type="subunit">
    <text evidence="9">Homohexamer.</text>
</comment>
<dbReference type="InterPro" id="IPR001980">
    <property type="entry name" value="PPAT"/>
</dbReference>
<dbReference type="NCBIfam" id="TIGR01510">
    <property type="entry name" value="coaD_prev_kdtB"/>
    <property type="match status" value="1"/>
</dbReference>
<evidence type="ECO:0000313" key="12">
    <source>
        <dbReference type="Proteomes" id="UP001178281"/>
    </source>
</evidence>
<comment type="subcellular location">
    <subcellularLocation>
        <location evidence="9">Cytoplasm</location>
    </subcellularLocation>
</comment>
<dbReference type="RefSeq" id="WP_220659367.1">
    <property type="nucleotide sequence ID" value="NZ_BAAAII010000006.1"/>
</dbReference>
<proteinExistence type="inferred from homology"/>
<keyword evidence="4 9" id="KW-0547">Nucleotide-binding</keyword>
<dbReference type="InterPro" id="IPR014729">
    <property type="entry name" value="Rossmann-like_a/b/a_fold"/>
</dbReference>
<comment type="cofactor">
    <cofactor evidence="9">
        <name>Mg(2+)</name>
        <dbReference type="ChEBI" id="CHEBI:18420"/>
    </cofactor>
</comment>
<feature type="site" description="Transition state stabilizer" evidence="9">
    <location>
        <position position="17"/>
    </location>
</feature>
<keyword evidence="7 9" id="KW-0173">Coenzyme A biosynthesis</keyword>
<evidence type="ECO:0000256" key="5">
    <source>
        <dbReference type="ARBA" id="ARBA00022840"/>
    </source>
</evidence>
<keyword evidence="5 9" id="KW-0067">ATP-binding</keyword>
<organism evidence="11 12">
    <name type="scientific">Tsukamurella strandjordii</name>
    <dbReference type="NCBI Taxonomy" id="147577"/>
    <lineage>
        <taxon>Bacteria</taxon>
        <taxon>Bacillati</taxon>
        <taxon>Actinomycetota</taxon>
        <taxon>Actinomycetes</taxon>
        <taxon>Mycobacteriales</taxon>
        <taxon>Tsukamurellaceae</taxon>
        <taxon>Tsukamurella</taxon>
    </lineage>
</organism>
<keyword evidence="3 9" id="KW-0548">Nucleotidyltransferase</keyword>
<dbReference type="GO" id="GO:0004595">
    <property type="term" value="F:pantetheine-phosphate adenylyltransferase activity"/>
    <property type="evidence" value="ECO:0007669"/>
    <property type="project" value="UniProtKB-UniRule"/>
</dbReference>
<feature type="binding site" evidence="9">
    <location>
        <position position="98"/>
    </location>
    <ligand>
        <name>ATP</name>
        <dbReference type="ChEBI" id="CHEBI:30616"/>
    </ligand>
</feature>
<evidence type="ECO:0000256" key="2">
    <source>
        <dbReference type="ARBA" id="ARBA00022679"/>
    </source>
</evidence>
<dbReference type="HAMAP" id="MF_00151">
    <property type="entry name" value="PPAT_bact"/>
    <property type="match status" value="1"/>
</dbReference>
<dbReference type="GO" id="GO:0005524">
    <property type="term" value="F:ATP binding"/>
    <property type="evidence" value="ECO:0007669"/>
    <property type="project" value="UniProtKB-KW"/>
</dbReference>
<dbReference type="GO" id="GO:0015937">
    <property type="term" value="P:coenzyme A biosynthetic process"/>
    <property type="evidence" value="ECO:0007669"/>
    <property type="project" value="UniProtKB-UniRule"/>
</dbReference>
<dbReference type="EC" id="2.7.7.3" evidence="9"/>
<comment type="pathway">
    <text evidence="9">Cofactor biosynthesis; coenzyme A biosynthesis; CoA from (R)-pantothenate: step 4/5.</text>
</comment>
<feature type="binding site" evidence="9">
    <location>
        <position position="41"/>
    </location>
    <ligand>
        <name>substrate</name>
    </ligand>
</feature>
<comment type="similarity">
    <text evidence="9">Belongs to the bacterial CoaD family.</text>
</comment>
<keyword evidence="6 9" id="KW-0460">Magnesium</keyword>
<evidence type="ECO:0000256" key="4">
    <source>
        <dbReference type="ARBA" id="ARBA00022741"/>
    </source>
</evidence>
<dbReference type="NCBIfam" id="TIGR00125">
    <property type="entry name" value="cyt_tran_rel"/>
    <property type="match status" value="1"/>
</dbReference>
<keyword evidence="2 9" id="KW-0808">Transferase</keyword>
<dbReference type="PRINTS" id="PR01020">
    <property type="entry name" value="LPSBIOSNTHSS"/>
</dbReference>
<comment type="catalytic activity">
    <reaction evidence="8 9">
        <text>(R)-4'-phosphopantetheine + ATP + H(+) = 3'-dephospho-CoA + diphosphate</text>
        <dbReference type="Rhea" id="RHEA:19801"/>
        <dbReference type="ChEBI" id="CHEBI:15378"/>
        <dbReference type="ChEBI" id="CHEBI:30616"/>
        <dbReference type="ChEBI" id="CHEBI:33019"/>
        <dbReference type="ChEBI" id="CHEBI:57328"/>
        <dbReference type="ChEBI" id="CHEBI:61723"/>
        <dbReference type="EC" id="2.7.7.3"/>
    </reaction>
</comment>
<dbReference type="AlphaFoldDB" id="A0AA90SM12"/>
<evidence type="ECO:0000256" key="3">
    <source>
        <dbReference type="ARBA" id="ARBA00022695"/>
    </source>
</evidence>
<gene>
    <name evidence="9 11" type="primary">coaD</name>
    <name evidence="11" type="ORF">Q7X28_12840</name>
</gene>
<feature type="binding site" evidence="9">
    <location>
        <position position="73"/>
    </location>
    <ligand>
        <name>substrate</name>
    </ligand>
</feature>
<comment type="caution">
    <text evidence="11">The sequence shown here is derived from an EMBL/GenBank/DDBJ whole genome shotgun (WGS) entry which is preliminary data.</text>
</comment>
<sequence length="158" mass="17242">MSKACCPGSFDPMTNGHLDIFRRAAKLFDELVITVVVNPNKQGMFSIDERIALIEENIADLPGVTVERWEGLLVDYARDRGMACIVKGLRNSTDFDYELPMAGMNMHLTDVETAFLTTAPQYSYVSSSLVKEVRKLGGDVSALIPANVQAALDAKLGG</sequence>
<dbReference type="Pfam" id="PF01467">
    <property type="entry name" value="CTP_transf_like"/>
    <property type="match status" value="1"/>
</dbReference>
<dbReference type="PANTHER" id="PTHR21342">
    <property type="entry name" value="PHOSPHOPANTETHEINE ADENYLYLTRANSFERASE"/>
    <property type="match status" value="1"/>
</dbReference>
<dbReference type="Proteomes" id="UP001178281">
    <property type="component" value="Unassembled WGS sequence"/>
</dbReference>
<feature type="binding site" evidence="9">
    <location>
        <position position="87"/>
    </location>
    <ligand>
        <name>substrate</name>
    </ligand>
</feature>
<keyword evidence="12" id="KW-1185">Reference proteome</keyword>
<dbReference type="PANTHER" id="PTHR21342:SF1">
    <property type="entry name" value="PHOSPHOPANTETHEINE ADENYLYLTRANSFERASE"/>
    <property type="match status" value="1"/>
</dbReference>
<evidence type="ECO:0000313" key="11">
    <source>
        <dbReference type="EMBL" id="MDP0398812.1"/>
    </source>
</evidence>
<accession>A0AA90SM12</accession>
<dbReference type="CDD" id="cd02163">
    <property type="entry name" value="PPAT"/>
    <property type="match status" value="1"/>
</dbReference>
<reference evidence="11" key="1">
    <citation type="submission" date="2023-08" db="EMBL/GenBank/DDBJ databases">
        <title>The draft genome of Tsukamurella strandjordii strain 050030.</title>
        <authorList>
            <person name="Zhao F."/>
            <person name="Feng Y."/>
            <person name="Zong Z."/>
        </authorList>
    </citation>
    <scope>NUCLEOTIDE SEQUENCE</scope>
    <source>
        <strain evidence="11">050030</strain>
    </source>
</reference>
<evidence type="ECO:0000256" key="1">
    <source>
        <dbReference type="ARBA" id="ARBA00022490"/>
    </source>
</evidence>
<dbReference type="InterPro" id="IPR004821">
    <property type="entry name" value="Cyt_trans-like"/>
</dbReference>
<evidence type="ECO:0000256" key="8">
    <source>
        <dbReference type="ARBA" id="ARBA00029346"/>
    </source>
</evidence>